<dbReference type="GO" id="GO:0008270">
    <property type="term" value="F:zinc ion binding"/>
    <property type="evidence" value="ECO:0007669"/>
    <property type="project" value="UniProtKB-KW"/>
</dbReference>
<feature type="coiled-coil region" evidence="8">
    <location>
        <begin position="503"/>
        <end position="541"/>
    </location>
</feature>
<dbReference type="SUPFAM" id="SSF56112">
    <property type="entry name" value="Protein kinase-like (PK-like)"/>
    <property type="match status" value="1"/>
</dbReference>
<dbReference type="InterPro" id="IPR000571">
    <property type="entry name" value="Znf_CCCH"/>
</dbReference>
<accession>A0A0D1X2B4</accession>
<dbReference type="PROSITE" id="PS50011">
    <property type="entry name" value="PROTEIN_KINASE_DOM"/>
    <property type="match status" value="1"/>
</dbReference>
<dbReference type="InterPro" id="IPR000719">
    <property type="entry name" value="Prot_kinase_dom"/>
</dbReference>
<keyword evidence="2 8" id="KW-0963">Cytoplasm</keyword>
<dbReference type="InterPro" id="IPR041332">
    <property type="entry name" value="Pan3_CK"/>
</dbReference>
<dbReference type="RefSeq" id="XP_016227479.1">
    <property type="nucleotide sequence ID" value="XM_016367961.1"/>
</dbReference>
<comment type="domain">
    <text evidence="8">The pseudokinase domain, the coiled-coil (CC), and C-terminal knob domain (CK) form a structural unit (PKC) that forms an extensive high-affinity interaction surface for PAN2.</text>
</comment>
<keyword evidence="9" id="KW-0862">Zinc</keyword>
<dbReference type="GO" id="GO:0004672">
    <property type="term" value="F:protein kinase activity"/>
    <property type="evidence" value="ECO:0007669"/>
    <property type="project" value="InterPro"/>
</dbReference>
<organism evidence="13 14">
    <name type="scientific">Exophiala mesophila</name>
    <name type="common">Black yeast-like fungus</name>
    <dbReference type="NCBI Taxonomy" id="212818"/>
    <lineage>
        <taxon>Eukaryota</taxon>
        <taxon>Fungi</taxon>
        <taxon>Dikarya</taxon>
        <taxon>Ascomycota</taxon>
        <taxon>Pezizomycotina</taxon>
        <taxon>Eurotiomycetes</taxon>
        <taxon>Chaetothyriomycetidae</taxon>
        <taxon>Chaetothyriales</taxon>
        <taxon>Herpotrichiellaceae</taxon>
        <taxon>Exophiala</taxon>
    </lineage>
</organism>
<dbReference type="STRING" id="212818.A0A0D1X2B4"/>
<evidence type="ECO:0000313" key="13">
    <source>
        <dbReference type="EMBL" id="KIV95905.1"/>
    </source>
</evidence>
<feature type="binding site" evidence="8">
    <location>
        <begin position="403"/>
        <end position="404"/>
    </location>
    <ligand>
        <name>ATP</name>
        <dbReference type="ChEBI" id="CHEBI:30616"/>
    </ligand>
</feature>
<comment type="domain">
    <text evidence="8">Contains a pseudokinase domain. The protein kinase domain is predicted to be catalytically inactive because some of the residues important for catalytic activity are substituted and it lacks the equivalent of the binding site for a peptide substrate. However, it has retained an ATP-binding site and ATP-binding is required for mRNA degradation, stimulating the activity of the PAN2 nuclease in vitro. The nucleotide-binding site is juxtaposed to the RNase active site of PAN2 in the complex and may actually bind nucleosides of a poly(A) RNA rather than ATP, feeding the poly(A)-tail to the active site of the deadenylase and thus increasing the efficiency with which this distributive enzyme degrades oligo(A) RNAs.</text>
</comment>
<dbReference type="GO" id="GO:0005524">
    <property type="term" value="F:ATP binding"/>
    <property type="evidence" value="ECO:0007669"/>
    <property type="project" value="UniProtKB-UniRule"/>
</dbReference>
<keyword evidence="6 8" id="KW-0067">ATP-binding</keyword>
<dbReference type="FunFam" id="1.20.5.5160:FF:000002">
    <property type="entry name" value="PAN2-PAN3 deadenylation complex subunit PAN3"/>
    <property type="match status" value="1"/>
</dbReference>
<dbReference type="InterPro" id="IPR030844">
    <property type="entry name" value="PAN3"/>
</dbReference>
<evidence type="ECO:0000256" key="5">
    <source>
        <dbReference type="ARBA" id="ARBA00022771"/>
    </source>
</evidence>
<dbReference type="PANTHER" id="PTHR12272">
    <property type="entry name" value="DEADENYLATION COMPLEX SUBUNIT PAN3"/>
    <property type="match status" value="1"/>
</dbReference>
<comment type="subunit">
    <text evidence="8">Homodimer. Forms a heterotrimer with a catalytic subunit PAN2 to form the poly(A)-nuclease (PAN) deadenylation complex. Interacts (via PAM-2 motif) with poly(A)-binding protein PAB1 (via PABC domain), conferring substrate specificity of the enzyme complex.</text>
</comment>
<keyword evidence="3 8" id="KW-0507">mRNA processing</keyword>
<dbReference type="Proteomes" id="UP000054302">
    <property type="component" value="Unassembled WGS sequence"/>
</dbReference>
<proteinExistence type="inferred from homology"/>
<dbReference type="OrthoDB" id="204958at2759"/>
<comment type="caution">
    <text evidence="8">Lacks conserved residue(s) required for the propagation of feature annotation.</text>
</comment>
<evidence type="ECO:0000256" key="3">
    <source>
        <dbReference type="ARBA" id="ARBA00022664"/>
    </source>
</evidence>
<evidence type="ECO:0000256" key="6">
    <source>
        <dbReference type="ARBA" id="ARBA00022840"/>
    </source>
</evidence>
<evidence type="ECO:0000256" key="10">
    <source>
        <dbReference type="SAM" id="MobiDB-lite"/>
    </source>
</evidence>
<dbReference type="GO" id="GO:0000289">
    <property type="term" value="P:nuclear-transcribed mRNA poly(A) tail shortening"/>
    <property type="evidence" value="ECO:0007669"/>
    <property type="project" value="UniProtKB-UniRule"/>
</dbReference>
<evidence type="ECO:0000256" key="9">
    <source>
        <dbReference type="PROSITE-ProRule" id="PRU00723"/>
    </source>
</evidence>
<keyword evidence="5 9" id="KW-0863">Zinc-finger</keyword>
<keyword evidence="14" id="KW-1185">Reference proteome</keyword>
<dbReference type="GO" id="GO:0000932">
    <property type="term" value="C:P-body"/>
    <property type="evidence" value="ECO:0007669"/>
    <property type="project" value="TreeGrafter"/>
</dbReference>
<dbReference type="GO" id="GO:0006397">
    <property type="term" value="P:mRNA processing"/>
    <property type="evidence" value="ECO:0007669"/>
    <property type="project" value="UniProtKB-KW"/>
</dbReference>
<dbReference type="OMA" id="YVFHSVD"/>
<comment type="similarity">
    <text evidence="8">Belongs to the protein kinase superfamily. PAN3 family.</text>
</comment>
<comment type="subcellular location">
    <subcellularLocation>
        <location evidence="1 8">Cytoplasm</location>
    </subcellularLocation>
</comment>
<feature type="binding site" evidence="8">
    <location>
        <begin position="342"/>
        <end position="349"/>
    </location>
    <ligand>
        <name>ATP</name>
        <dbReference type="ChEBI" id="CHEBI:30616"/>
    </ligand>
</feature>
<dbReference type="EMBL" id="KN847521">
    <property type="protein sequence ID" value="KIV95905.1"/>
    <property type="molecule type" value="Genomic_DNA"/>
</dbReference>
<dbReference type="PANTHER" id="PTHR12272:SF11">
    <property type="entry name" value="PAN2-PAN3 DEADENYLATION COMPLEX SUBUNIT PAN3"/>
    <property type="match status" value="1"/>
</dbReference>
<keyword evidence="7 8" id="KW-0175">Coiled coil</keyword>
<dbReference type="VEuPathDB" id="FungiDB:PV10_03506"/>
<protein>
    <recommendedName>
        <fullName evidence="8">PAN2-PAN3 deadenylation complex subunit PAN3</fullName>
    </recommendedName>
    <alternativeName>
        <fullName evidence="8">PAB1P-dependent poly(A)-specific ribonuclease</fullName>
    </alternativeName>
    <alternativeName>
        <fullName evidence="8">Poly(A)-nuclease deadenylation complex subunit 3</fullName>
        <shortName evidence="8">PAN deadenylation complex subunit 3</shortName>
    </alternativeName>
</protein>
<feature type="region of interest" description="Disordered" evidence="10">
    <location>
        <begin position="1"/>
        <end position="26"/>
    </location>
</feature>
<evidence type="ECO:0000259" key="11">
    <source>
        <dbReference type="PROSITE" id="PS50011"/>
    </source>
</evidence>
<dbReference type="InterPro" id="IPR011009">
    <property type="entry name" value="Kinase-like_dom_sf"/>
</dbReference>
<dbReference type="Pfam" id="PF25586">
    <property type="entry name" value="zf-CCCH_PAN3"/>
    <property type="match status" value="1"/>
</dbReference>
<dbReference type="PROSITE" id="PS50103">
    <property type="entry name" value="ZF_C3H1"/>
    <property type="match status" value="1"/>
</dbReference>
<dbReference type="FunFam" id="1.10.287.3700:FF:000001">
    <property type="entry name" value="PAN2-PAN3 deadenylation complex subunit PAN3"/>
    <property type="match status" value="1"/>
</dbReference>
<feature type="domain" description="C3H1-type" evidence="12">
    <location>
        <begin position="27"/>
        <end position="56"/>
    </location>
</feature>
<dbReference type="Gene3D" id="1.20.5.5160">
    <property type="match status" value="1"/>
</dbReference>
<gene>
    <name evidence="8" type="primary">PAN3</name>
    <name evidence="13" type="ORF">PV10_03506</name>
</gene>
<dbReference type="HOGENOM" id="CLU_016423_1_0_1"/>
<reference evidence="13 14" key="1">
    <citation type="submission" date="2015-01" db="EMBL/GenBank/DDBJ databases">
        <title>The Genome Sequence of Exophiala mesophila CBS40295.</title>
        <authorList>
            <consortium name="The Broad Institute Genomics Platform"/>
            <person name="Cuomo C."/>
            <person name="de Hoog S."/>
            <person name="Gorbushina A."/>
            <person name="Stielow B."/>
            <person name="Teixiera M."/>
            <person name="Abouelleil A."/>
            <person name="Chapman S.B."/>
            <person name="Priest M."/>
            <person name="Young S.K."/>
            <person name="Wortman J."/>
            <person name="Nusbaum C."/>
            <person name="Birren B."/>
        </authorList>
    </citation>
    <scope>NUCLEOTIDE SEQUENCE [LARGE SCALE GENOMIC DNA]</scope>
    <source>
        <strain evidence="13 14">CBS 40295</strain>
    </source>
</reference>
<comment type="domain">
    <text evidence="8">The N-terminal zinc finger binds to poly(A) RNA.</text>
</comment>
<sequence>MAATIKNNNVDNPTNSSSSPRFKGRENTKDTLCRNVTIYGKCRYEDKGCAFSHSIPGSTSDTSQTDAQAKKMLNVDSPSFTPSFLSPNDSNAVTVKKPAGISPKAASAAPFMPKAIITRPSNTTPLRQDTRTPDWVLSDLQEFVPRQQQESSLGSESDVSIPQQFDSFQSTHAANPYLEHNMNGQGFYQASSFQQPVQYHNYAPIGHFNSNLTPYQRTAHDLFIPNTLREDIQKKSAAALQTLPNSQLPNHIESYHSLVPLDTNHKGSTIFGGYTSWVYKAQSSANGHFFALRRIEGFRLTNEMAIRAGQAWKQISNASIVRVVDVFTNRGFGDSSLFIATDYHPLSKTLLEHHHLGQNWSRSTRNTKEPVTETLLWNYIVQITSALKTIHAAGLAARVVDASKILVTGKNRIRLNGCSILDVVQFESGVSIPQLQRQDLANFGLVILSIGSGTSDLGQNFARSMDLFNRYYKPELQNAVMWLYSAIQNQDKTIDQFVTLIANQMVTSFNAALHNDDALYTDLAREVENARLVRLMAKINFVTERTEYEHDRAWSENGERYFIKLFRDYVFHQVDAQNRPVVDLAHVLNCLNKLDAGSHEKMTLISRDEQSCFVVSFAEVKKGIENAFAELTKGQPQLR</sequence>
<dbReference type="HAMAP" id="MF_03181">
    <property type="entry name" value="PAN3"/>
    <property type="match status" value="1"/>
</dbReference>
<keyword evidence="9" id="KW-0479">Metal-binding</keyword>
<dbReference type="GO" id="GO:0008143">
    <property type="term" value="F:poly(A) binding"/>
    <property type="evidence" value="ECO:0007669"/>
    <property type="project" value="TreeGrafter"/>
</dbReference>
<evidence type="ECO:0000256" key="4">
    <source>
        <dbReference type="ARBA" id="ARBA00022741"/>
    </source>
</evidence>
<feature type="domain" description="Protein kinase" evidence="11">
    <location>
        <begin position="264"/>
        <end position="639"/>
    </location>
</feature>
<evidence type="ECO:0000259" key="12">
    <source>
        <dbReference type="PROSITE" id="PS50103"/>
    </source>
</evidence>
<dbReference type="AlphaFoldDB" id="A0A0D1X2B4"/>
<dbReference type="Gene3D" id="1.10.510.10">
    <property type="entry name" value="Transferase(Phosphotransferase) domain 1"/>
    <property type="match status" value="1"/>
</dbReference>
<dbReference type="Pfam" id="PF18101">
    <property type="entry name" value="Pan3_CK"/>
    <property type="match status" value="1"/>
</dbReference>
<evidence type="ECO:0000313" key="14">
    <source>
        <dbReference type="Proteomes" id="UP000054302"/>
    </source>
</evidence>
<feature type="binding site" evidence="8">
    <location>
        <position position="293"/>
    </location>
    <ligand>
        <name>ATP</name>
        <dbReference type="ChEBI" id="CHEBI:30616"/>
    </ligand>
</feature>
<feature type="region of interest" description="Knob domain" evidence="8">
    <location>
        <begin position="542"/>
        <end position="639"/>
    </location>
</feature>
<keyword evidence="4 8" id="KW-0547">Nucleotide-binding</keyword>
<dbReference type="Gene3D" id="6.10.250.3160">
    <property type="match status" value="1"/>
</dbReference>
<name>A0A0D1X2B4_EXOME</name>
<dbReference type="GeneID" id="27321351"/>
<feature type="compositionally biased region" description="Polar residues" evidence="10">
    <location>
        <begin position="1"/>
        <end position="20"/>
    </location>
</feature>
<dbReference type="Gene3D" id="1.10.287.3700">
    <property type="match status" value="1"/>
</dbReference>
<evidence type="ECO:0000256" key="2">
    <source>
        <dbReference type="ARBA" id="ARBA00022490"/>
    </source>
</evidence>
<evidence type="ECO:0000256" key="1">
    <source>
        <dbReference type="ARBA" id="ARBA00004496"/>
    </source>
</evidence>
<dbReference type="GO" id="GO:0031251">
    <property type="term" value="C:PAN complex"/>
    <property type="evidence" value="ECO:0007669"/>
    <property type="project" value="UniProtKB-UniRule"/>
</dbReference>
<feature type="zinc finger region" description="C3H1-type" evidence="9">
    <location>
        <begin position="27"/>
        <end position="56"/>
    </location>
</feature>
<evidence type="ECO:0000256" key="8">
    <source>
        <dbReference type="HAMAP-Rule" id="MF_03181"/>
    </source>
</evidence>
<evidence type="ECO:0000256" key="7">
    <source>
        <dbReference type="ARBA" id="ARBA00023054"/>
    </source>
</evidence>
<comment type="function">
    <text evidence="8">Regulatory subunit of the poly(A)-nuclease (PAN) deadenylation complex, one of two cytoplasmic mRNA deadenylases involved in mRNA turnover. PAN specifically shortens poly(A) tails of RNA and the activity is stimulated by poly(A)-binding protein PAB1. PAN deadenylation is followed by rapid degradation of the shortened mRNA tails by the CCR4-NOT complex. Deadenylated mRNAs are then degraded by two alternative mechanisms, namely exosome-mediated 3'-5' exonucleolytic degradation, or deadenlyation-dependent mRNA decaping and subsequent 5'-3' exonucleolytic degradation by XRN1. May also be involved in post-transcriptional maturation of mRNA poly(A) tails. PAN3 acts as a positive regulator for PAN activity, recruiting the catalytic subunit PAN2 to mRNA via its interaction with RNA and with PAB1.</text>
</comment>